<dbReference type="Pfam" id="PF22954">
    <property type="entry name" value="DUF7027"/>
    <property type="match status" value="1"/>
</dbReference>
<dbReference type="PANTHER" id="PTHR12479">
    <property type="entry name" value="LYSOSOMAL-ASSOCIATED TRANSMEMBRANE PROTEIN"/>
    <property type="match status" value="1"/>
</dbReference>
<evidence type="ECO:0000256" key="1">
    <source>
        <dbReference type="ARBA" id="ARBA00004127"/>
    </source>
</evidence>
<dbReference type="AlphaFoldDB" id="A0A914UN37"/>
<dbReference type="PANTHER" id="PTHR12479:SF10">
    <property type="entry name" value="LYSOSOMAL-ASSOCIATED TRANSMEMBRANE PROTEIN"/>
    <property type="match status" value="1"/>
</dbReference>
<name>A0A914UN37_9BILA</name>
<dbReference type="GO" id="GO:0005765">
    <property type="term" value="C:lysosomal membrane"/>
    <property type="evidence" value="ECO:0007669"/>
    <property type="project" value="TreeGrafter"/>
</dbReference>
<evidence type="ECO:0000256" key="3">
    <source>
        <dbReference type="ARBA" id="ARBA00022989"/>
    </source>
</evidence>
<evidence type="ECO:0000256" key="4">
    <source>
        <dbReference type="ARBA" id="ARBA00023136"/>
    </source>
</evidence>
<keyword evidence="3 5" id="KW-1133">Transmembrane helix</keyword>
<feature type="transmembrane region" description="Helical" evidence="5">
    <location>
        <begin position="61"/>
        <end position="83"/>
    </location>
</feature>
<evidence type="ECO:0000256" key="2">
    <source>
        <dbReference type="ARBA" id="ARBA00022692"/>
    </source>
</evidence>
<reference evidence="8" key="1">
    <citation type="submission" date="2022-11" db="UniProtKB">
        <authorList>
            <consortium name="WormBaseParasite"/>
        </authorList>
    </citation>
    <scope>IDENTIFICATION</scope>
</reference>
<dbReference type="WBParaSite" id="PSAMB.scaffold1106size35885.g10968.t1">
    <property type="protein sequence ID" value="PSAMB.scaffold1106size35885.g10968.t1"/>
    <property type="gene ID" value="PSAMB.scaffold1106size35885.g10968"/>
</dbReference>
<proteinExistence type="predicted"/>
<feature type="transmembrane region" description="Helical" evidence="5">
    <location>
        <begin position="29"/>
        <end position="49"/>
    </location>
</feature>
<evidence type="ECO:0000313" key="8">
    <source>
        <dbReference type="WBParaSite" id="PSAMB.scaffold1106size35885.g10968.t1"/>
    </source>
</evidence>
<keyword evidence="7" id="KW-1185">Reference proteome</keyword>
<keyword evidence="4 5" id="KW-0472">Membrane</keyword>
<organism evidence="7 8">
    <name type="scientific">Plectus sambesii</name>
    <dbReference type="NCBI Taxonomy" id="2011161"/>
    <lineage>
        <taxon>Eukaryota</taxon>
        <taxon>Metazoa</taxon>
        <taxon>Ecdysozoa</taxon>
        <taxon>Nematoda</taxon>
        <taxon>Chromadorea</taxon>
        <taxon>Plectida</taxon>
        <taxon>Plectina</taxon>
        <taxon>Plectoidea</taxon>
        <taxon>Plectidae</taxon>
        <taxon>Plectus</taxon>
    </lineage>
</organism>
<evidence type="ECO:0000313" key="7">
    <source>
        <dbReference type="Proteomes" id="UP000887566"/>
    </source>
</evidence>
<dbReference type="InterPro" id="IPR051115">
    <property type="entry name" value="LAPTM_transporter"/>
</dbReference>
<dbReference type="InterPro" id="IPR054291">
    <property type="entry name" value="DUF7027"/>
</dbReference>
<dbReference type="Proteomes" id="UP000887566">
    <property type="component" value="Unplaced"/>
</dbReference>
<feature type="domain" description="DUF7027" evidence="6">
    <location>
        <begin position="25"/>
        <end position="115"/>
    </location>
</feature>
<feature type="transmembrane region" description="Helical" evidence="5">
    <location>
        <begin position="134"/>
        <end position="155"/>
    </location>
</feature>
<dbReference type="GO" id="GO:0012505">
    <property type="term" value="C:endomembrane system"/>
    <property type="evidence" value="ECO:0007669"/>
    <property type="project" value="UniProtKB-SubCell"/>
</dbReference>
<feature type="transmembrane region" description="Helical" evidence="5">
    <location>
        <begin position="90"/>
        <end position="114"/>
    </location>
</feature>
<protein>
    <submittedName>
        <fullName evidence="8">MARVEL domain-containing protein</fullName>
    </submittedName>
</protein>
<evidence type="ECO:0000256" key="5">
    <source>
        <dbReference type="SAM" id="Phobius"/>
    </source>
</evidence>
<sequence length="194" mass="22122">MSQVQPRFDPNDPKHRCCCGCHVMTGAKILASLHTIYVMLEPIIFFAMHSGPSRSRIDSNMLGFFLGYFLVEIAVLGSLLYGLSKEREGFLIPMLICMVTIIILAGVYIVFLFLSYLNEIVLKRRASAEAHTLVFIFFFICACWFALQCWFFKIYKNAYDYIVLKRLSLIGGLIYIQQSDRVYVAGKSRAVVSL</sequence>
<accession>A0A914UN37</accession>
<comment type="subcellular location">
    <subcellularLocation>
        <location evidence="1">Endomembrane system</location>
        <topology evidence="1">Multi-pass membrane protein</topology>
    </subcellularLocation>
</comment>
<evidence type="ECO:0000259" key="6">
    <source>
        <dbReference type="Pfam" id="PF22954"/>
    </source>
</evidence>
<keyword evidence="2 5" id="KW-0812">Transmembrane</keyword>